<organism evidence="2 3">
    <name type="scientific">Mytilus edulis</name>
    <name type="common">Blue mussel</name>
    <dbReference type="NCBI Taxonomy" id="6550"/>
    <lineage>
        <taxon>Eukaryota</taxon>
        <taxon>Metazoa</taxon>
        <taxon>Spiralia</taxon>
        <taxon>Lophotrochozoa</taxon>
        <taxon>Mollusca</taxon>
        <taxon>Bivalvia</taxon>
        <taxon>Autobranchia</taxon>
        <taxon>Pteriomorphia</taxon>
        <taxon>Mytilida</taxon>
        <taxon>Mytiloidea</taxon>
        <taxon>Mytilidae</taxon>
        <taxon>Mytilinae</taxon>
        <taxon>Mytilus</taxon>
    </lineage>
</organism>
<feature type="compositionally biased region" description="Basic residues" evidence="1">
    <location>
        <begin position="18"/>
        <end position="39"/>
    </location>
</feature>
<keyword evidence="3" id="KW-1185">Reference proteome</keyword>
<dbReference type="Proteomes" id="UP000683360">
    <property type="component" value="Unassembled WGS sequence"/>
</dbReference>
<evidence type="ECO:0000256" key="1">
    <source>
        <dbReference type="SAM" id="MobiDB-lite"/>
    </source>
</evidence>
<evidence type="ECO:0000313" key="2">
    <source>
        <dbReference type="EMBL" id="CAG2246688.1"/>
    </source>
</evidence>
<dbReference type="AlphaFoldDB" id="A0A8S3USG7"/>
<dbReference type="EMBL" id="CAJPWZ010002879">
    <property type="protein sequence ID" value="CAG2246688.1"/>
    <property type="molecule type" value="Genomic_DNA"/>
</dbReference>
<evidence type="ECO:0000313" key="3">
    <source>
        <dbReference type="Proteomes" id="UP000683360"/>
    </source>
</evidence>
<proteinExistence type="predicted"/>
<feature type="compositionally biased region" description="Polar residues" evidence="1">
    <location>
        <begin position="94"/>
        <end position="106"/>
    </location>
</feature>
<sequence>MTRVQPGHQQWVSNVRAKASHYHGKKKSRLWLNKPKHGGKSQNSPQYKICPKPPPAKMHHSSSPGSSKKHSCTPQKSITPKRIRTLSPMKHSPASFSANDNTTSSNPEDDDTTIVNEKTTTCTQIYNGTGLQENMIQDSYFVRNRPARTTYLKFVICHHNSVGVFELKSIR</sequence>
<protein>
    <submittedName>
        <fullName evidence="2">Uncharacterized protein</fullName>
    </submittedName>
</protein>
<feature type="region of interest" description="Disordered" evidence="1">
    <location>
        <begin position="1"/>
        <end position="113"/>
    </location>
</feature>
<gene>
    <name evidence="2" type="ORF">MEDL_58642</name>
</gene>
<reference evidence="2" key="1">
    <citation type="submission" date="2021-03" db="EMBL/GenBank/DDBJ databases">
        <authorList>
            <person name="Bekaert M."/>
        </authorList>
    </citation>
    <scope>NUCLEOTIDE SEQUENCE</scope>
</reference>
<comment type="caution">
    <text evidence="2">The sequence shown here is derived from an EMBL/GenBank/DDBJ whole genome shotgun (WGS) entry which is preliminary data.</text>
</comment>
<accession>A0A8S3USG7</accession>
<name>A0A8S3USG7_MYTED</name>